<reference evidence="3 4" key="1">
    <citation type="journal article" date="2012" name="J. Bacteriol.">
        <title>Genome Sequence of Fibrella aestuarina BUZ 2T, a Filamentous Marine Bacterium.</title>
        <authorList>
            <person name="Filippini M."/>
            <person name="Qi W."/>
            <person name="Blom J."/>
            <person name="Goesmann A."/>
            <person name="Smits T.H."/>
            <person name="Bagheri H.C."/>
        </authorList>
    </citation>
    <scope>NUCLEOTIDE SEQUENCE [LARGE SCALE GENOMIC DNA]</scope>
    <source>
        <strain evidence="4">BUZ 2T</strain>
    </source>
</reference>
<dbReference type="OrthoDB" id="981124at2"/>
<organism evidence="3 4">
    <name type="scientific">Fibrella aestuarina BUZ 2</name>
    <dbReference type="NCBI Taxonomy" id="1166018"/>
    <lineage>
        <taxon>Bacteria</taxon>
        <taxon>Pseudomonadati</taxon>
        <taxon>Bacteroidota</taxon>
        <taxon>Cytophagia</taxon>
        <taxon>Cytophagales</taxon>
        <taxon>Spirosomataceae</taxon>
        <taxon>Fibrella</taxon>
    </lineage>
</organism>
<evidence type="ECO:0000256" key="2">
    <source>
        <dbReference type="SAM" id="Phobius"/>
    </source>
</evidence>
<accession>I0KBQ5</accession>
<dbReference type="Proteomes" id="UP000011058">
    <property type="component" value="Chromosome"/>
</dbReference>
<dbReference type="Gene3D" id="1.10.150.280">
    <property type="entry name" value="AF1531-like domain"/>
    <property type="match status" value="2"/>
</dbReference>
<feature type="transmembrane region" description="Helical" evidence="2">
    <location>
        <begin position="21"/>
        <end position="39"/>
    </location>
</feature>
<feature type="region of interest" description="Disordered" evidence="1">
    <location>
        <begin position="173"/>
        <end position="203"/>
    </location>
</feature>
<keyword evidence="2" id="KW-1133">Transmembrane helix</keyword>
<dbReference type="PANTHER" id="PTHR21180">
    <property type="entry name" value="ENDONUCLEASE/EXONUCLEASE/PHOSPHATASE FAMILY DOMAIN-CONTAINING PROTEIN 1"/>
    <property type="match status" value="1"/>
</dbReference>
<gene>
    <name evidence="3" type="ORF">FAES_3551</name>
</gene>
<feature type="region of interest" description="Disordered" evidence="1">
    <location>
        <begin position="73"/>
        <end position="96"/>
    </location>
</feature>
<dbReference type="Pfam" id="PF12836">
    <property type="entry name" value="HHH_3"/>
    <property type="match status" value="3"/>
</dbReference>
<dbReference type="GO" id="GO:0015628">
    <property type="term" value="P:protein secretion by the type II secretion system"/>
    <property type="evidence" value="ECO:0007669"/>
    <property type="project" value="TreeGrafter"/>
</dbReference>
<proteinExistence type="predicted"/>
<dbReference type="GO" id="GO:0015627">
    <property type="term" value="C:type II protein secretion system complex"/>
    <property type="evidence" value="ECO:0007669"/>
    <property type="project" value="TreeGrafter"/>
</dbReference>
<dbReference type="KEGG" id="fae:FAES_3551"/>
<name>I0KBQ5_9BACT</name>
<dbReference type="STRING" id="1166018.FAES_3551"/>
<dbReference type="PANTHER" id="PTHR21180:SF32">
    <property type="entry name" value="ENDONUCLEASE_EXONUCLEASE_PHOSPHATASE FAMILY DOMAIN-CONTAINING PROTEIN 1"/>
    <property type="match status" value="1"/>
</dbReference>
<sequence>MKRILQEIADYFAIGYNEARGVLLLLLITFFVLLGTLLYRQFWPDTSRDTTAADQRKLDSLVALMRTEGAADEQRFREQRRQGYASRRDEDATTAEHYREVKPFPFDPNTVSVAGWQQLGLPRWLAQRIDKYRSKGGRFRKKEDLLRIYDFPPEAYEQLEAYIQLPNNVPSATPSSPNVAAGNVPTGAPPSNVPSPTATAAPTRERYTKPVPQPFDINTADSTQLIALKGIGSKIAARILRFRDDHGGFVSTAQYAEIYGLDSINLAQLTTYARILSPVRKTPINTASAADLDRFPFLSRRQAEVIVNYRNQHGAYTSPESLKAVRILDARTIERLTPYLVF</sequence>
<dbReference type="InterPro" id="IPR051675">
    <property type="entry name" value="Endo/Exo/Phosphatase_dom_1"/>
</dbReference>
<evidence type="ECO:0000256" key="1">
    <source>
        <dbReference type="SAM" id="MobiDB-lite"/>
    </source>
</evidence>
<dbReference type="eggNOG" id="COG1555">
    <property type="taxonomic scope" value="Bacteria"/>
</dbReference>
<dbReference type="AlphaFoldDB" id="I0KBQ5"/>
<dbReference type="HOGENOM" id="CLU_077104_0_1_10"/>
<keyword evidence="4" id="KW-1185">Reference proteome</keyword>
<keyword evidence="2" id="KW-0812">Transmembrane</keyword>
<evidence type="ECO:0000313" key="4">
    <source>
        <dbReference type="Proteomes" id="UP000011058"/>
    </source>
</evidence>
<dbReference type="PATRIC" id="fig|1166018.3.peg.5330"/>
<evidence type="ECO:0000313" key="3">
    <source>
        <dbReference type="EMBL" id="CCH01558.1"/>
    </source>
</evidence>
<keyword evidence="2" id="KW-0472">Membrane</keyword>
<dbReference type="RefSeq" id="WP_015332657.1">
    <property type="nucleotide sequence ID" value="NC_020054.1"/>
</dbReference>
<dbReference type="EMBL" id="HE796683">
    <property type="protein sequence ID" value="CCH01558.1"/>
    <property type="molecule type" value="Genomic_DNA"/>
</dbReference>
<dbReference type="InterPro" id="IPR010994">
    <property type="entry name" value="RuvA_2-like"/>
</dbReference>
<dbReference type="Gene3D" id="1.10.150.310">
    <property type="entry name" value="Tex RuvX-like domain-like"/>
    <property type="match status" value="1"/>
</dbReference>
<dbReference type="SUPFAM" id="SSF47781">
    <property type="entry name" value="RuvA domain 2-like"/>
    <property type="match status" value="3"/>
</dbReference>
<protein>
    <submittedName>
        <fullName evidence="3">Competence protein ComEA</fullName>
    </submittedName>
</protein>